<feature type="region of interest" description="Disordered" evidence="8">
    <location>
        <begin position="318"/>
        <end position="340"/>
    </location>
</feature>
<evidence type="ECO:0000259" key="9">
    <source>
        <dbReference type="PROSITE" id="PS50102"/>
    </source>
</evidence>
<evidence type="ECO:0000256" key="3">
    <source>
        <dbReference type="ARBA" id="ARBA00007077"/>
    </source>
</evidence>
<keyword evidence="6" id="KW-0539">Nucleus</keyword>
<dbReference type="PANTHER" id="PTHR23236">
    <property type="entry name" value="EUKARYOTIC TRANSLATION INITIATION FACTOR 4B/4H"/>
    <property type="match status" value="1"/>
</dbReference>
<evidence type="ECO:0000313" key="11">
    <source>
        <dbReference type="Proteomes" id="UP000054549"/>
    </source>
</evidence>
<dbReference type="PANTHER" id="PTHR23236:SF25">
    <property type="entry name" value="RNA-BINDING PROTEIN 34"/>
    <property type="match status" value="1"/>
</dbReference>
<dbReference type="SUPFAM" id="SSF54928">
    <property type="entry name" value="RNA-binding domain, RBD"/>
    <property type="match status" value="1"/>
</dbReference>
<feature type="compositionally biased region" description="Polar residues" evidence="8">
    <location>
        <begin position="425"/>
        <end position="443"/>
    </location>
</feature>
<evidence type="ECO:0000256" key="7">
    <source>
        <dbReference type="PROSITE-ProRule" id="PRU00176"/>
    </source>
</evidence>
<feature type="compositionally biased region" description="Polar residues" evidence="8">
    <location>
        <begin position="23"/>
        <end position="37"/>
    </location>
</feature>
<reference evidence="10 11" key="1">
    <citation type="submission" date="2014-04" db="EMBL/GenBank/DDBJ databases">
        <title>Evolutionary Origins and Diversification of the Mycorrhizal Mutualists.</title>
        <authorList>
            <consortium name="DOE Joint Genome Institute"/>
            <consortium name="Mycorrhizal Genomics Consortium"/>
            <person name="Kohler A."/>
            <person name="Kuo A."/>
            <person name="Nagy L.G."/>
            <person name="Floudas D."/>
            <person name="Copeland A."/>
            <person name="Barry K.W."/>
            <person name="Cichocki N."/>
            <person name="Veneault-Fourrey C."/>
            <person name="LaButti K."/>
            <person name="Lindquist E.A."/>
            <person name="Lipzen A."/>
            <person name="Lundell T."/>
            <person name="Morin E."/>
            <person name="Murat C."/>
            <person name="Riley R."/>
            <person name="Ohm R."/>
            <person name="Sun H."/>
            <person name="Tunlid A."/>
            <person name="Henrissat B."/>
            <person name="Grigoriev I.V."/>
            <person name="Hibbett D.S."/>
            <person name="Martin F."/>
        </authorList>
    </citation>
    <scope>NUCLEOTIDE SEQUENCE [LARGE SCALE GENOMIC DNA]</scope>
    <source>
        <strain evidence="10 11">Koide BX008</strain>
    </source>
</reference>
<dbReference type="AlphaFoldDB" id="A0A0C2TIJ2"/>
<dbReference type="InterPro" id="IPR035979">
    <property type="entry name" value="RBD_domain_sf"/>
</dbReference>
<proteinExistence type="inferred from homology"/>
<dbReference type="OrthoDB" id="442677at2759"/>
<organism evidence="10 11">
    <name type="scientific">Amanita muscaria (strain Koide BX008)</name>
    <dbReference type="NCBI Taxonomy" id="946122"/>
    <lineage>
        <taxon>Eukaryota</taxon>
        <taxon>Fungi</taxon>
        <taxon>Dikarya</taxon>
        <taxon>Basidiomycota</taxon>
        <taxon>Agaricomycotina</taxon>
        <taxon>Agaricomycetes</taxon>
        <taxon>Agaricomycetidae</taxon>
        <taxon>Agaricales</taxon>
        <taxon>Pluteineae</taxon>
        <taxon>Amanitaceae</taxon>
        <taxon>Amanita</taxon>
    </lineage>
</organism>
<feature type="compositionally biased region" description="Polar residues" evidence="8">
    <location>
        <begin position="405"/>
        <end position="418"/>
    </location>
</feature>
<feature type="region of interest" description="Disordered" evidence="8">
    <location>
        <begin position="405"/>
        <end position="545"/>
    </location>
</feature>
<evidence type="ECO:0000256" key="8">
    <source>
        <dbReference type="SAM" id="MobiDB-lite"/>
    </source>
</evidence>
<feature type="compositionally biased region" description="Basic and acidic residues" evidence="8">
    <location>
        <begin position="85"/>
        <end position="103"/>
    </location>
</feature>
<evidence type="ECO:0000313" key="10">
    <source>
        <dbReference type="EMBL" id="KIL66799.1"/>
    </source>
</evidence>
<dbReference type="GO" id="GO:0019843">
    <property type="term" value="F:rRNA binding"/>
    <property type="evidence" value="ECO:0007669"/>
    <property type="project" value="TreeGrafter"/>
</dbReference>
<dbReference type="Pfam" id="PF00076">
    <property type="entry name" value="RRM_1"/>
    <property type="match status" value="1"/>
</dbReference>
<comment type="function">
    <text evidence="1">Involved in pre-25S rRNA processing.</text>
</comment>
<keyword evidence="11" id="KW-1185">Reference proteome</keyword>
<dbReference type="SMART" id="SM00360">
    <property type="entry name" value="RRM"/>
    <property type="match status" value="1"/>
</dbReference>
<dbReference type="GO" id="GO:0005730">
    <property type="term" value="C:nucleolus"/>
    <property type="evidence" value="ECO:0007669"/>
    <property type="project" value="UniProtKB-SubCell"/>
</dbReference>
<feature type="region of interest" description="Disordered" evidence="8">
    <location>
        <begin position="1"/>
        <end position="119"/>
    </location>
</feature>
<name>A0A0C2TIJ2_AMAMK</name>
<dbReference type="EMBL" id="KN818234">
    <property type="protein sequence ID" value="KIL66799.1"/>
    <property type="molecule type" value="Genomic_DNA"/>
</dbReference>
<feature type="compositionally biased region" description="Acidic residues" evidence="8">
    <location>
        <begin position="38"/>
        <end position="61"/>
    </location>
</feature>
<evidence type="ECO:0000256" key="4">
    <source>
        <dbReference type="ARBA" id="ARBA00015520"/>
    </source>
</evidence>
<feature type="compositionally biased region" description="Basic and acidic residues" evidence="8">
    <location>
        <begin position="10"/>
        <end position="21"/>
    </location>
</feature>
<dbReference type="PROSITE" id="PS50102">
    <property type="entry name" value="RRM"/>
    <property type="match status" value="1"/>
</dbReference>
<evidence type="ECO:0000256" key="1">
    <source>
        <dbReference type="ARBA" id="ARBA00002475"/>
    </source>
</evidence>
<dbReference type="GO" id="GO:0000463">
    <property type="term" value="P:maturation of LSU-rRNA from tricistronic rRNA transcript (SSU-rRNA, 5.8S rRNA, LSU-rRNA)"/>
    <property type="evidence" value="ECO:0007669"/>
    <property type="project" value="TreeGrafter"/>
</dbReference>
<dbReference type="STRING" id="946122.A0A0C2TIJ2"/>
<feature type="domain" description="RRM" evidence="9">
    <location>
        <begin position="291"/>
        <end position="400"/>
    </location>
</feature>
<comment type="subcellular location">
    <subcellularLocation>
        <location evidence="2">Nucleus</location>
        <location evidence="2">Nucleolus</location>
    </subcellularLocation>
</comment>
<protein>
    <recommendedName>
        <fullName evidence="4">Nucleolar protein 12</fullName>
    </recommendedName>
</protein>
<sequence length="545" mass="60333">MITGASSKKARNESKPKKPIDYESSSDGQEDGTSTDSEAVEEEEGSTSVNDSDETDAEEGSDGGSSAPELSSEDDDAGSSFEPSKIVHESLKAKKNLAKDQKSSSKKKYVPPEETTAQRDLRTVFVGNLSVEVAKKKPLQKQLRRHLLSAVPTAKLESIRFRSIAFHSPTDSKDGREHDKVRAATWREEQDSKEKDEKKFLTPNQKKKIAFINQEFHSTADTVHAYAVFAHSVPLPPSAPERQSSKEVKDPYEAAQIAAKHCDGTMFMDRLLRVDVVGKSSAAHTDTDPKLTIFVGNLDFASKEEDLRIFFEGVVSQERGGPPQVQEDEDEEEDTAKSSVKKARTWVTRVRVVRDRETQLGKGFAYVQFADRECVDEILALEEGKLKFAKRKLRVQRCKTIPGSSVSTRHLTADSGNKSTKKAKPSQSQHQNQTKKPGKQGQQAVKPATPIVIPKGNPKLGDTLAHLSKEERKKAKAADADRVARRLAKKKARMAMDVKDKDQAGEGKKRVRVRNSVKDNKSGKGKEKKDKGRSKKSLAKLSTKK</sequence>
<dbReference type="HOGENOM" id="CLU_018832_0_0_1"/>
<gene>
    <name evidence="10" type="ORF">M378DRAFT_74638</name>
</gene>
<dbReference type="Gene3D" id="3.30.70.330">
    <property type="match status" value="1"/>
</dbReference>
<evidence type="ECO:0000256" key="5">
    <source>
        <dbReference type="ARBA" id="ARBA00022884"/>
    </source>
</evidence>
<feature type="compositionally biased region" description="Basic residues" evidence="8">
    <location>
        <begin position="531"/>
        <end position="545"/>
    </location>
</feature>
<feature type="compositionally biased region" description="Basic and acidic residues" evidence="8">
    <location>
        <begin position="516"/>
        <end position="530"/>
    </location>
</feature>
<evidence type="ECO:0000256" key="2">
    <source>
        <dbReference type="ARBA" id="ARBA00004604"/>
    </source>
</evidence>
<keyword evidence="5 7" id="KW-0694">RNA-binding</keyword>
<feature type="compositionally biased region" description="Basic and acidic residues" evidence="8">
    <location>
        <begin position="467"/>
        <end position="484"/>
    </location>
</feature>
<evidence type="ECO:0000256" key="6">
    <source>
        <dbReference type="ARBA" id="ARBA00023242"/>
    </source>
</evidence>
<dbReference type="FunCoup" id="A0A0C2TIJ2">
    <property type="interactions" value="313"/>
</dbReference>
<dbReference type="InterPro" id="IPR012677">
    <property type="entry name" value="Nucleotide-bd_a/b_plait_sf"/>
</dbReference>
<dbReference type="InterPro" id="IPR000504">
    <property type="entry name" value="RRM_dom"/>
</dbReference>
<dbReference type="Proteomes" id="UP000054549">
    <property type="component" value="Unassembled WGS sequence"/>
</dbReference>
<feature type="compositionally biased region" description="Basic and acidic residues" evidence="8">
    <location>
        <begin position="494"/>
        <end position="508"/>
    </location>
</feature>
<comment type="similarity">
    <text evidence="3">Belongs to the RRM RBM34 family.</text>
</comment>
<accession>A0A0C2TIJ2</accession>
<dbReference type="InParanoid" id="A0A0C2TIJ2"/>